<dbReference type="Gene3D" id="3.30.70.890">
    <property type="entry name" value="GHMP kinase, C-terminal domain"/>
    <property type="match status" value="1"/>
</dbReference>
<dbReference type="InterPro" id="IPR006204">
    <property type="entry name" value="GHMP_kinase_N_dom"/>
</dbReference>
<dbReference type="InterPro" id="IPR014721">
    <property type="entry name" value="Ribsml_uS5_D2-typ_fold_subgr"/>
</dbReference>
<dbReference type="SUPFAM" id="SSF54211">
    <property type="entry name" value="Ribosomal protein S5 domain 2-like"/>
    <property type="match status" value="1"/>
</dbReference>
<dbReference type="RefSeq" id="WP_083345268.1">
    <property type="nucleotide sequence ID" value="NZ_LT629690.1"/>
</dbReference>
<evidence type="ECO:0000256" key="7">
    <source>
        <dbReference type="HAMAP-Rule" id="MF_00384"/>
    </source>
</evidence>
<sequence>MADVLKLRLPATSANLGPGFDALGLAMDFALEIEAREADRFSITSTGRNTAQTGDVDDSLVLETYRSVLDGQGIEAVPLHLDLHNEIPLGMGCGSSAAALVAGVMLASHFGGLGWSKHKVLTEASLREGHPDNVAACVLGGLTVSLMTAEGEVDALSIQPPVDWPLLVMMPDSSLSTKKARAMLPESYSKADTIANVQRVAMLTAAFAQGRGDLLALAMEDRMHQPYRSPACPLLPLLQPMAGNHGVLGVALSGAGPSVLLILESGSEDAAKEAVGKILSENGMNAEAVETKIFRDLM</sequence>
<evidence type="ECO:0000313" key="11">
    <source>
        <dbReference type="EMBL" id="SDF40742.1"/>
    </source>
</evidence>
<keyword evidence="7" id="KW-0963">Cytoplasm</keyword>
<comment type="catalytic activity">
    <reaction evidence="7">
        <text>L-homoserine + ATP = O-phospho-L-homoserine + ADP + H(+)</text>
        <dbReference type="Rhea" id="RHEA:13985"/>
        <dbReference type="ChEBI" id="CHEBI:15378"/>
        <dbReference type="ChEBI" id="CHEBI:30616"/>
        <dbReference type="ChEBI" id="CHEBI:57476"/>
        <dbReference type="ChEBI" id="CHEBI:57590"/>
        <dbReference type="ChEBI" id="CHEBI:456216"/>
        <dbReference type="EC" id="2.7.1.39"/>
    </reaction>
</comment>
<evidence type="ECO:0000256" key="8">
    <source>
        <dbReference type="NCBIfam" id="TIGR00191"/>
    </source>
</evidence>
<dbReference type="Pfam" id="PF08544">
    <property type="entry name" value="GHMP_kinases_C"/>
    <property type="match status" value="1"/>
</dbReference>
<comment type="function">
    <text evidence="7">Catalyzes the ATP-dependent phosphorylation of L-homoserine to L-homoserine phosphate.</text>
</comment>
<proteinExistence type="inferred from homology"/>
<keyword evidence="4 7" id="KW-0547">Nucleotide-binding</keyword>
<comment type="pathway">
    <text evidence="7">Amino-acid biosynthesis; L-threonine biosynthesis; L-threonine from L-aspartate: step 4/5.</text>
</comment>
<evidence type="ECO:0000256" key="1">
    <source>
        <dbReference type="ARBA" id="ARBA00022605"/>
    </source>
</evidence>
<comment type="similarity">
    <text evidence="7">Belongs to the GHMP kinase family. Homoserine kinase subfamily.</text>
</comment>
<keyword evidence="6 7" id="KW-0067">ATP-binding</keyword>
<dbReference type="Proteomes" id="UP000182427">
    <property type="component" value="Chromosome I"/>
</dbReference>
<dbReference type="SUPFAM" id="SSF55060">
    <property type="entry name" value="GHMP Kinase, C-terminal domain"/>
    <property type="match status" value="1"/>
</dbReference>
<comment type="subcellular location">
    <subcellularLocation>
        <location evidence="7">Cytoplasm</location>
    </subcellularLocation>
</comment>
<dbReference type="InterPro" id="IPR000870">
    <property type="entry name" value="Homoserine_kinase"/>
</dbReference>
<dbReference type="GO" id="GO:0009088">
    <property type="term" value="P:threonine biosynthetic process"/>
    <property type="evidence" value="ECO:0007669"/>
    <property type="project" value="UniProtKB-UniRule"/>
</dbReference>
<dbReference type="PANTHER" id="PTHR20861:SF1">
    <property type="entry name" value="HOMOSERINE KINASE"/>
    <property type="match status" value="1"/>
</dbReference>
<evidence type="ECO:0000256" key="3">
    <source>
        <dbReference type="ARBA" id="ARBA00022697"/>
    </source>
</evidence>
<evidence type="ECO:0000256" key="2">
    <source>
        <dbReference type="ARBA" id="ARBA00022679"/>
    </source>
</evidence>
<dbReference type="InterPro" id="IPR036554">
    <property type="entry name" value="GHMP_kinase_C_sf"/>
</dbReference>
<dbReference type="PANTHER" id="PTHR20861">
    <property type="entry name" value="HOMOSERINE/4-DIPHOSPHOCYTIDYL-2-C-METHYL-D-ERYTHRITOL KINASE"/>
    <property type="match status" value="1"/>
</dbReference>
<protein>
    <recommendedName>
        <fullName evidence="7 8">Homoserine kinase</fullName>
        <shortName evidence="7">HK</shortName>
        <shortName evidence="7">HSK</shortName>
        <ecNumber evidence="7 8">2.7.1.39</ecNumber>
    </recommendedName>
</protein>
<evidence type="ECO:0000256" key="6">
    <source>
        <dbReference type="ARBA" id="ARBA00022840"/>
    </source>
</evidence>
<dbReference type="HAMAP" id="MF_00384">
    <property type="entry name" value="Homoser_kinase"/>
    <property type="match status" value="1"/>
</dbReference>
<evidence type="ECO:0000256" key="4">
    <source>
        <dbReference type="ARBA" id="ARBA00022741"/>
    </source>
</evidence>
<dbReference type="EMBL" id="LT629690">
    <property type="protein sequence ID" value="SDF40742.1"/>
    <property type="molecule type" value="Genomic_DNA"/>
</dbReference>
<evidence type="ECO:0000259" key="9">
    <source>
        <dbReference type="Pfam" id="PF00288"/>
    </source>
</evidence>
<dbReference type="PIRSF" id="PIRSF000676">
    <property type="entry name" value="Homoser_kin"/>
    <property type="match status" value="1"/>
</dbReference>
<gene>
    <name evidence="7" type="primary">thrB</name>
    <name evidence="11" type="ORF">SAMN05444167_2312</name>
</gene>
<dbReference type="Pfam" id="PF00288">
    <property type="entry name" value="GHMP_kinases_N"/>
    <property type="match status" value="1"/>
</dbReference>
<dbReference type="UniPathway" id="UPA00050">
    <property type="reaction ID" value="UER00064"/>
</dbReference>
<keyword evidence="3 7" id="KW-0791">Threonine biosynthesis</keyword>
<evidence type="ECO:0000313" key="12">
    <source>
        <dbReference type="Proteomes" id="UP000182427"/>
    </source>
</evidence>
<dbReference type="GO" id="GO:0004413">
    <property type="term" value="F:homoserine kinase activity"/>
    <property type="evidence" value="ECO:0007669"/>
    <property type="project" value="UniProtKB-UniRule"/>
</dbReference>
<dbReference type="EC" id="2.7.1.39" evidence="7 8"/>
<keyword evidence="5 7" id="KW-0418">Kinase</keyword>
<keyword evidence="2 7" id="KW-0808">Transferase</keyword>
<dbReference type="InterPro" id="IPR013750">
    <property type="entry name" value="GHMP_kinase_C_dom"/>
</dbReference>
<dbReference type="Gene3D" id="3.30.230.10">
    <property type="match status" value="1"/>
</dbReference>
<organism evidence="11 12">
    <name type="scientific">Terriglobus roseus</name>
    <dbReference type="NCBI Taxonomy" id="392734"/>
    <lineage>
        <taxon>Bacteria</taxon>
        <taxon>Pseudomonadati</taxon>
        <taxon>Acidobacteriota</taxon>
        <taxon>Terriglobia</taxon>
        <taxon>Terriglobales</taxon>
        <taxon>Acidobacteriaceae</taxon>
        <taxon>Terriglobus</taxon>
    </lineage>
</organism>
<name>A0A1G7KU25_9BACT</name>
<keyword evidence="12" id="KW-1185">Reference proteome</keyword>
<dbReference type="NCBIfam" id="TIGR00191">
    <property type="entry name" value="thrB"/>
    <property type="match status" value="1"/>
</dbReference>
<evidence type="ECO:0000256" key="5">
    <source>
        <dbReference type="ARBA" id="ARBA00022777"/>
    </source>
</evidence>
<comment type="caution">
    <text evidence="7">Lacks conserved residue(s) required for the propagation of feature annotation.</text>
</comment>
<dbReference type="GO" id="GO:0005524">
    <property type="term" value="F:ATP binding"/>
    <property type="evidence" value="ECO:0007669"/>
    <property type="project" value="UniProtKB-UniRule"/>
</dbReference>
<dbReference type="OrthoDB" id="9769912at2"/>
<keyword evidence="1 7" id="KW-0028">Amino-acid biosynthesis</keyword>
<accession>A0A1G7KU25</accession>
<dbReference type="PRINTS" id="PR00958">
    <property type="entry name" value="HOMSERKINASE"/>
</dbReference>
<feature type="domain" description="GHMP kinase N-terminal" evidence="9">
    <location>
        <begin position="60"/>
        <end position="141"/>
    </location>
</feature>
<feature type="domain" description="GHMP kinase C-terminal" evidence="10">
    <location>
        <begin position="205"/>
        <end position="277"/>
    </location>
</feature>
<dbReference type="InterPro" id="IPR020568">
    <property type="entry name" value="Ribosomal_Su5_D2-typ_SF"/>
</dbReference>
<dbReference type="AlphaFoldDB" id="A0A1G7KU25"/>
<evidence type="ECO:0000259" key="10">
    <source>
        <dbReference type="Pfam" id="PF08544"/>
    </source>
</evidence>
<dbReference type="GO" id="GO:0005737">
    <property type="term" value="C:cytoplasm"/>
    <property type="evidence" value="ECO:0007669"/>
    <property type="project" value="UniProtKB-SubCell"/>
</dbReference>
<reference evidence="11 12" key="1">
    <citation type="submission" date="2016-10" db="EMBL/GenBank/DDBJ databases">
        <authorList>
            <person name="de Groot N.N."/>
        </authorList>
    </citation>
    <scope>NUCLEOTIDE SEQUENCE [LARGE SCALE GENOMIC DNA]</scope>
    <source>
        <strain evidence="11 12">GAS232</strain>
    </source>
</reference>